<gene>
    <name evidence="2" type="ORF">R3W88_008338</name>
</gene>
<protein>
    <submittedName>
        <fullName evidence="2">Uncharacterized protein</fullName>
    </submittedName>
</protein>
<dbReference type="SUPFAM" id="SSF53756">
    <property type="entry name" value="UDP-Glycosyltransferase/glycogen phosphorylase"/>
    <property type="match status" value="1"/>
</dbReference>
<accession>A0AAV9M875</accession>
<keyword evidence="3" id="KW-1185">Reference proteome</keyword>
<dbReference type="AlphaFoldDB" id="A0AAV9M875"/>
<dbReference type="GO" id="GO:0080044">
    <property type="term" value="F:quercetin 7-O-glucosyltransferase activity"/>
    <property type="evidence" value="ECO:0007669"/>
    <property type="project" value="TreeGrafter"/>
</dbReference>
<evidence type="ECO:0000313" key="2">
    <source>
        <dbReference type="EMBL" id="KAK4734077.1"/>
    </source>
</evidence>
<proteinExistence type="inferred from homology"/>
<dbReference type="Proteomes" id="UP001311915">
    <property type="component" value="Unassembled WGS sequence"/>
</dbReference>
<organism evidence="2 3">
    <name type="scientific">Solanum pinnatisectum</name>
    <name type="common">tansyleaf nightshade</name>
    <dbReference type="NCBI Taxonomy" id="50273"/>
    <lineage>
        <taxon>Eukaryota</taxon>
        <taxon>Viridiplantae</taxon>
        <taxon>Streptophyta</taxon>
        <taxon>Embryophyta</taxon>
        <taxon>Tracheophyta</taxon>
        <taxon>Spermatophyta</taxon>
        <taxon>Magnoliopsida</taxon>
        <taxon>eudicotyledons</taxon>
        <taxon>Gunneridae</taxon>
        <taxon>Pentapetalae</taxon>
        <taxon>asterids</taxon>
        <taxon>lamiids</taxon>
        <taxon>Solanales</taxon>
        <taxon>Solanaceae</taxon>
        <taxon>Solanoideae</taxon>
        <taxon>Solaneae</taxon>
        <taxon>Solanum</taxon>
    </lineage>
</organism>
<dbReference type="Gene3D" id="3.40.50.2000">
    <property type="entry name" value="Glycogen Phosphorylase B"/>
    <property type="match status" value="2"/>
</dbReference>
<reference evidence="2 3" key="1">
    <citation type="submission" date="2023-10" db="EMBL/GenBank/DDBJ databases">
        <title>Genome-Wide Identification Analysis in wild type Solanum Pinnatisectum Reveals Some Genes Defensing Phytophthora Infestans.</title>
        <authorList>
            <person name="Sun C."/>
        </authorList>
    </citation>
    <scope>NUCLEOTIDE SEQUENCE [LARGE SCALE GENOMIC DNA]</scope>
    <source>
        <strain evidence="2">LQN</strain>
        <tissue evidence="2">Leaf</tissue>
    </source>
</reference>
<comment type="caution">
    <text evidence="2">The sequence shown here is derived from an EMBL/GenBank/DDBJ whole genome shotgun (WGS) entry which is preliminary data.</text>
</comment>
<comment type="similarity">
    <text evidence="1">Belongs to the UDP-glycosyltransferase family.</text>
</comment>
<dbReference type="PANTHER" id="PTHR11926">
    <property type="entry name" value="GLUCOSYL/GLUCURONOSYL TRANSFERASES"/>
    <property type="match status" value="1"/>
</dbReference>
<evidence type="ECO:0000313" key="3">
    <source>
        <dbReference type="Proteomes" id="UP001311915"/>
    </source>
</evidence>
<evidence type="ECO:0000256" key="1">
    <source>
        <dbReference type="ARBA" id="ARBA00009995"/>
    </source>
</evidence>
<name>A0AAV9M875_9SOLN</name>
<sequence length="176" mass="20243">MPCLWKKEFQCLEWLNKQEPSSVIYVNYGCVTLISDHHLKEFPWGLANSKHPFLWIVRPDIVIGDSAVLPDEFLEEIKDRGLLARVPLICWPFFAGQQTNCRYACVEWGIGVEVNKDVKRQEIEAIIKDILEGERAKELKDKALEWKKKAAEATDIGGSSWKHFDAFLGKLLLSKE</sequence>
<dbReference type="GO" id="GO:0080043">
    <property type="term" value="F:quercetin 3-O-glucosyltransferase activity"/>
    <property type="evidence" value="ECO:0007669"/>
    <property type="project" value="TreeGrafter"/>
</dbReference>
<dbReference type="PANTHER" id="PTHR11926:SF1439">
    <property type="entry name" value="GLYCOSYLTRANSFERASE"/>
    <property type="match status" value="1"/>
</dbReference>
<dbReference type="EMBL" id="JAWPEI010000002">
    <property type="protein sequence ID" value="KAK4734077.1"/>
    <property type="molecule type" value="Genomic_DNA"/>
</dbReference>